<dbReference type="SUPFAM" id="SSF54637">
    <property type="entry name" value="Thioesterase/thiol ester dehydrase-isomerase"/>
    <property type="match status" value="1"/>
</dbReference>
<dbReference type="Gene3D" id="2.40.160.210">
    <property type="entry name" value="Acyl-CoA thioesterase, double hotdog domain"/>
    <property type="match status" value="1"/>
</dbReference>
<dbReference type="Proteomes" id="UP000582659">
    <property type="component" value="Unassembled WGS sequence"/>
</dbReference>
<sequence length="337" mass="38318">MQNLIPIDDFYRSPARHYGGAFNEHRLFGGQCVAQMYLATKRLRPGFLPNRIDVKFLRPGTTLDPVDYFAPNLEMDSHHVVLEAKQSGKVLNRGHLRVANKKYAKGDTVKPLKSFDVTTLPPPAECSERSTMIAPSYVNAWLESHGYQKPYTDGLERESVFEIRPIRLYDYEKERRQQPLLMWMRLSNSVRDCEVDDPLFAPLIFSDFLVGLPAEVILNEKPGHMIPSMASMDHKVIIHKHDGFDPKAFFVVMQQVEVATDMICLYSSNITIKMAFSRVALCLLAILLIGMVMEQATAQYYYGYGYGYPYYGYGYYGKRAAGFGPVVGENIVSPVRD</sequence>
<evidence type="ECO:0000313" key="2">
    <source>
        <dbReference type="EMBL" id="CAD5235504.1"/>
    </source>
</evidence>
<dbReference type="AlphaFoldDB" id="A0A7I8X9P2"/>
<dbReference type="PANTHER" id="PTHR11066">
    <property type="entry name" value="ACYL-COA THIOESTERASE"/>
    <property type="match status" value="1"/>
</dbReference>
<accession>A0A7I8X9P2</accession>
<dbReference type="Proteomes" id="UP000659654">
    <property type="component" value="Unassembled WGS sequence"/>
</dbReference>
<dbReference type="EMBL" id="CAJFDI010000006">
    <property type="protein sequence ID" value="CAD5235504.1"/>
    <property type="molecule type" value="Genomic_DNA"/>
</dbReference>
<comment type="caution">
    <text evidence="2">The sequence shown here is derived from an EMBL/GenBank/DDBJ whole genome shotgun (WGS) entry which is preliminary data.</text>
</comment>
<proteinExistence type="inferred from homology"/>
<dbReference type="InterPro" id="IPR003703">
    <property type="entry name" value="Acyl_CoA_thio"/>
</dbReference>
<protein>
    <submittedName>
        <fullName evidence="2">(pine wood nematode) hypothetical protein</fullName>
    </submittedName>
</protein>
<dbReference type="GO" id="GO:0009062">
    <property type="term" value="P:fatty acid catabolic process"/>
    <property type="evidence" value="ECO:0007669"/>
    <property type="project" value="TreeGrafter"/>
</dbReference>
<keyword evidence="3" id="KW-1185">Reference proteome</keyword>
<comment type="similarity">
    <text evidence="1">Belongs to the C/M/P thioester hydrolase family.</text>
</comment>
<dbReference type="PANTHER" id="PTHR11066:SF66">
    <property type="entry name" value="THIOESTERASE_THIOL ESTER DEHYDRASE-ISOMERASE"/>
    <property type="match status" value="1"/>
</dbReference>
<evidence type="ECO:0000313" key="3">
    <source>
        <dbReference type="Proteomes" id="UP000659654"/>
    </source>
</evidence>
<dbReference type="OrthoDB" id="5796505at2759"/>
<organism evidence="2 3">
    <name type="scientific">Bursaphelenchus xylophilus</name>
    <name type="common">Pinewood nematode worm</name>
    <name type="synonym">Aphelenchoides xylophilus</name>
    <dbReference type="NCBI Taxonomy" id="6326"/>
    <lineage>
        <taxon>Eukaryota</taxon>
        <taxon>Metazoa</taxon>
        <taxon>Ecdysozoa</taxon>
        <taxon>Nematoda</taxon>
        <taxon>Chromadorea</taxon>
        <taxon>Rhabditida</taxon>
        <taxon>Tylenchina</taxon>
        <taxon>Tylenchomorpha</taxon>
        <taxon>Aphelenchoidea</taxon>
        <taxon>Aphelenchoididae</taxon>
        <taxon>Bursaphelenchus</taxon>
    </lineage>
</organism>
<dbReference type="GO" id="GO:0006637">
    <property type="term" value="P:acyl-CoA metabolic process"/>
    <property type="evidence" value="ECO:0007669"/>
    <property type="project" value="InterPro"/>
</dbReference>
<name>A0A7I8X9P2_BURXY</name>
<dbReference type="InterPro" id="IPR042171">
    <property type="entry name" value="Acyl-CoA_hotdog"/>
</dbReference>
<reference evidence="2" key="1">
    <citation type="submission" date="2020-09" db="EMBL/GenBank/DDBJ databases">
        <authorList>
            <person name="Kikuchi T."/>
        </authorList>
    </citation>
    <scope>NUCLEOTIDE SEQUENCE</scope>
    <source>
        <strain evidence="2">Ka4C1</strain>
    </source>
</reference>
<dbReference type="EMBL" id="CAJFCV020000006">
    <property type="protein sequence ID" value="CAG9131937.1"/>
    <property type="molecule type" value="Genomic_DNA"/>
</dbReference>
<dbReference type="GO" id="GO:0005782">
    <property type="term" value="C:peroxisomal matrix"/>
    <property type="evidence" value="ECO:0007669"/>
    <property type="project" value="TreeGrafter"/>
</dbReference>
<dbReference type="SMR" id="A0A7I8X9P2"/>
<evidence type="ECO:0000256" key="1">
    <source>
        <dbReference type="ARBA" id="ARBA00006538"/>
    </source>
</evidence>
<dbReference type="GO" id="GO:0047617">
    <property type="term" value="F:fatty acyl-CoA hydrolase activity"/>
    <property type="evidence" value="ECO:0007669"/>
    <property type="project" value="InterPro"/>
</dbReference>
<dbReference type="InterPro" id="IPR029069">
    <property type="entry name" value="HotDog_dom_sf"/>
</dbReference>
<gene>
    <name evidence="2" type="ORF">BXYJ_LOCUS15595</name>
</gene>